<dbReference type="KEGG" id="tnl:113496015"/>
<evidence type="ECO:0000313" key="10">
    <source>
        <dbReference type="RefSeq" id="XP_026730869.1"/>
    </source>
</evidence>
<evidence type="ECO:0000256" key="3">
    <source>
        <dbReference type="ARBA" id="ARBA00022695"/>
    </source>
</evidence>
<dbReference type="GO" id="GO:0003964">
    <property type="term" value="F:RNA-directed DNA polymerase activity"/>
    <property type="evidence" value="ECO:0007669"/>
    <property type="project" value="UniProtKB-KW"/>
</dbReference>
<dbReference type="GO" id="GO:0042575">
    <property type="term" value="C:DNA polymerase complex"/>
    <property type="evidence" value="ECO:0007669"/>
    <property type="project" value="UniProtKB-ARBA"/>
</dbReference>
<gene>
    <name evidence="10" type="primary">LOC113496015</name>
</gene>
<dbReference type="InterPro" id="IPR001584">
    <property type="entry name" value="Integrase_cat-core"/>
</dbReference>
<dbReference type="InterPro" id="IPR043128">
    <property type="entry name" value="Rev_trsase/Diguanyl_cyclase"/>
</dbReference>
<dbReference type="RefSeq" id="XP_026730869.1">
    <property type="nucleotide sequence ID" value="XM_026875068.1"/>
</dbReference>
<dbReference type="PANTHER" id="PTHR37984">
    <property type="entry name" value="PROTEIN CBG26694"/>
    <property type="match status" value="1"/>
</dbReference>
<keyword evidence="9" id="KW-1185">Reference proteome</keyword>
<dbReference type="Gene3D" id="3.30.70.270">
    <property type="match status" value="2"/>
</dbReference>
<dbReference type="CDD" id="cd09274">
    <property type="entry name" value="RNase_HI_RT_Ty3"/>
    <property type="match status" value="1"/>
</dbReference>
<dbReference type="GO" id="GO:0004190">
    <property type="term" value="F:aspartic-type endopeptidase activity"/>
    <property type="evidence" value="ECO:0007669"/>
    <property type="project" value="InterPro"/>
</dbReference>
<evidence type="ECO:0000256" key="1">
    <source>
        <dbReference type="ARBA" id="ARBA00012493"/>
    </source>
</evidence>
<dbReference type="GO" id="GO:0004519">
    <property type="term" value="F:endonuclease activity"/>
    <property type="evidence" value="ECO:0007669"/>
    <property type="project" value="UniProtKB-KW"/>
</dbReference>
<reference evidence="10" key="1">
    <citation type="submission" date="2025-08" db="UniProtKB">
        <authorList>
            <consortium name="RefSeq"/>
        </authorList>
    </citation>
    <scope>IDENTIFICATION</scope>
</reference>
<dbReference type="GeneID" id="113496015"/>
<dbReference type="Proteomes" id="UP000322000">
    <property type="component" value="Chromosome 7"/>
</dbReference>
<dbReference type="PROSITE" id="PS50994">
    <property type="entry name" value="INTEGRASE"/>
    <property type="match status" value="1"/>
</dbReference>
<dbReference type="SUPFAM" id="SSF50630">
    <property type="entry name" value="Acid proteases"/>
    <property type="match status" value="1"/>
</dbReference>
<dbReference type="GO" id="GO:0003676">
    <property type="term" value="F:nucleic acid binding"/>
    <property type="evidence" value="ECO:0007669"/>
    <property type="project" value="InterPro"/>
</dbReference>
<dbReference type="GO" id="GO:0006508">
    <property type="term" value="P:proteolysis"/>
    <property type="evidence" value="ECO:0007669"/>
    <property type="project" value="InterPro"/>
</dbReference>
<keyword evidence="6" id="KW-0378">Hydrolase</keyword>
<feature type="domain" description="Integrase catalytic" evidence="8">
    <location>
        <begin position="1065"/>
        <end position="1224"/>
    </location>
</feature>
<keyword evidence="5" id="KW-0255">Endonuclease</keyword>
<evidence type="ECO:0000256" key="4">
    <source>
        <dbReference type="ARBA" id="ARBA00022722"/>
    </source>
</evidence>
<protein>
    <recommendedName>
        <fullName evidence="1">RNA-directed DNA polymerase</fullName>
        <ecNumber evidence="1">2.7.7.49</ecNumber>
    </recommendedName>
</protein>
<dbReference type="InterPro" id="IPR041588">
    <property type="entry name" value="Integrase_H2C2"/>
</dbReference>
<dbReference type="Pfam" id="PF17917">
    <property type="entry name" value="RT_RNaseH"/>
    <property type="match status" value="1"/>
</dbReference>
<evidence type="ECO:0000256" key="2">
    <source>
        <dbReference type="ARBA" id="ARBA00022679"/>
    </source>
</evidence>
<proteinExistence type="predicted"/>
<dbReference type="OrthoDB" id="425619at2759"/>
<dbReference type="EC" id="2.7.7.49" evidence="1"/>
<dbReference type="InterPro" id="IPR001969">
    <property type="entry name" value="Aspartic_peptidase_AS"/>
</dbReference>
<dbReference type="InterPro" id="IPR036397">
    <property type="entry name" value="RNaseH_sf"/>
</dbReference>
<dbReference type="InterPro" id="IPR050951">
    <property type="entry name" value="Retrovirus_Pol_polyprotein"/>
</dbReference>
<keyword evidence="7" id="KW-0695">RNA-directed DNA polymerase</keyword>
<dbReference type="InterPro" id="IPR012337">
    <property type="entry name" value="RNaseH-like_sf"/>
</dbReference>
<dbReference type="SUPFAM" id="SSF56672">
    <property type="entry name" value="DNA/RNA polymerases"/>
    <property type="match status" value="1"/>
</dbReference>
<dbReference type="FunFam" id="1.10.340.70:FF:000001">
    <property type="entry name" value="Retrovirus-related Pol polyprotein from transposon gypsy-like Protein"/>
    <property type="match status" value="1"/>
</dbReference>
<dbReference type="InterPro" id="IPR021109">
    <property type="entry name" value="Peptidase_aspartic_dom_sf"/>
</dbReference>
<organism evidence="9 10">
    <name type="scientific">Trichoplusia ni</name>
    <name type="common">Cabbage looper</name>
    <dbReference type="NCBI Taxonomy" id="7111"/>
    <lineage>
        <taxon>Eukaryota</taxon>
        <taxon>Metazoa</taxon>
        <taxon>Ecdysozoa</taxon>
        <taxon>Arthropoda</taxon>
        <taxon>Hexapoda</taxon>
        <taxon>Insecta</taxon>
        <taxon>Pterygota</taxon>
        <taxon>Neoptera</taxon>
        <taxon>Endopterygota</taxon>
        <taxon>Lepidoptera</taxon>
        <taxon>Glossata</taxon>
        <taxon>Ditrysia</taxon>
        <taxon>Noctuoidea</taxon>
        <taxon>Noctuidae</taxon>
        <taxon>Plusiinae</taxon>
        <taxon>Trichoplusia</taxon>
    </lineage>
</organism>
<evidence type="ECO:0000256" key="5">
    <source>
        <dbReference type="ARBA" id="ARBA00022759"/>
    </source>
</evidence>
<dbReference type="Gene3D" id="1.10.340.70">
    <property type="match status" value="1"/>
</dbReference>
<dbReference type="PROSITE" id="PS00141">
    <property type="entry name" value="ASP_PROTEASE"/>
    <property type="match status" value="1"/>
</dbReference>
<dbReference type="Gene3D" id="2.40.70.10">
    <property type="entry name" value="Acid Proteases"/>
    <property type="match status" value="1"/>
</dbReference>
<evidence type="ECO:0000256" key="7">
    <source>
        <dbReference type="ARBA" id="ARBA00022918"/>
    </source>
</evidence>
<dbReference type="Gene3D" id="3.30.420.10">
    <property type="entry name" value="Ribonuclease H-like superfamily/Ribonuclease H"/>
    <property type="match status" value="1"/>
</dbReference>
<dbReference type="Pfam" id="PF17921">
    <property type="entry name" value="Integrase_H2C2"/>
    <property type="match status" value="1"/>
</dbReference>
<sequence>MAYPIKFLSLQKSELEYEVAVRGETPANTVADLRRQICKLSQVFLSEDILCSHLDPLDDLNSCLEILNKIKSSLEVDTKDKNILGRIENLFHHLYHRLNRISRDDKFLDVHTECTSMFKEYYGALTSLKAKSIDPLITTIPHSDPQVTTERLNISVTCEGNVKNCELAKLKYDGKSCVRAFIQRVSEFSVARNISNSKLLSFATEIFVDDALHWFRSVKQQVSSWDELIVLLQQDFDRADYDYLLLSEIRSRTQGAKENITIYLSIISGMFSRLSRSFAEEDKLEIILHNIRPCYASTLASASQITSIDQLRSLCRNYENVQSRMAQFREPAAPTSDTLAPEFAYKQRTDIANKQNYNINNKFGNNKTNAENNNKQNLNNSVNEKYLHALNTSDSIPGAKLPYCPRCRNNSHSLRDCQNKEIMCFKCGHKGIKKPDCPNCNKAQKPKKLSMQNCLDSASLAGRFNKEDWENWLKTIKLFFNSYKMSSILHTKPLGDLRPYLNIKINDITASGLLDSGSAITILGNNSHNTLVSRGLKLCTDDTPSIVAAGGQILKSTGYINVPVHLEDQFHIIKSYVVPEVQSSLILGIDFWRAFQLCPKYLGSVDLSNNSLVDLNSNNHQTFIQSYDSLDESQRSIADNVVEQFRDVSFEVKGLGRTHLLSHRIDTGVSNSFEEHVSLLLRVLDKLRKAGLTVNLSKCEFFRSQLKYLGYVVDANGLRTDPEKVEAILNYPTPSNRKELKRFLGTATWYRRFVPSFSTIAGPLNKLTSNKKNTPPFKWTDEAEIAFKKLKECLVSAPVLSCPDYNLPFEVHTDASNYGMGGMLTQSVNGKEHPIAYMSKSLTAAEKNYSITERETLAVLVALEHWRCYLENGKKFTVYTDHSALKWFLSLNNPTGRLARWGVRLSSFNFDIKHRRGVDNVIPDALSRAVPVAAMVTSNSSATSSDAWYTNIYNNCVTKPENFPNYQIKDGTLFRLSKNKCLLTNEFSWKEVVPSEYREKVIADNHDEPTAGHLGIFKTYRRVALSYYWPGMHRDIAKYVGSCNTCLQYKTQNHATLGEMGRPKQCSRPYQMISVDLMGPLPVTRKQNSYILVVTCCFSKFCHIFPIKKATSQIIVKLMEEHIFLVHGVPQSIFLDNGTQFISGHTQDLFKKYKIPNVFFSPKYTPQVNTVERYNKTIITCISTFVDGDHRTWDLFIPKVQFAINNSVNEATGFTPSFLVFGREIVLCGAHYTDTDLGDEVLFLPRDVYAENLGCLSSIFDQVQKSLHHAHVKNTSYYNLRRKAFEFNIGDVVYKRAYVLSDKDKHFSKKLAPKYIKCRVIQKLSPLVYVLEDMSGKNLGSWHIKDLKIPTYK</sequence>
<evidence type="ECO:0000256" key="6">
    <source>
        <dbReference type="ARBA" id="ARBA00022801"/>
    </source>
</evidence>
<dbReference type="CDD" id="cd00303">
    <property type="entry name" value="retropepsin_like"/>
    <property type="match status" value="1"/>
</dbReference>
<evidence type="ECO:0000259" key="8">
    <source>
        <dbReference type="PROSITE" id="PS50994"/>
    </source>
</evidence>
<dbReference type="GO" id="GO:0015074">
    <property type="term" value="P:DNA integration"/>
    <property type="evidence" value="ECO:0007669"/>
    <property type="project" value="InterPro"/>
</dbReference>
<dbReference type="InterPro" id="IPR041373">
    <property type="entry name" value="RT_RNaseH"/>
</dbReference>
<dbReference type="InParanoid" id="A0A7E5VRG0"/>
<dbReference type="Pfam" id="PF00665">
    <property type="entry name" value="rve"/>
    <property type="match status" value="1"/>
</dbReference>
<dbReference type="SUPFAM" id="SSF53098">
    <property type="entry name" value="Ribonuclease H-like"/>
    <property type="match status" value="1"/>
</dbReference>
<accession>A0A7E5VRG0</accession>
<dbReference type="InterPro" id="IPR043502">
    <property type="entry name" value="DNA/RNA_pol_sf"/>
</dbReference>
<dbReference type="PANTHER" id="PTHR37984:SF5">
    <property type="entry name" value="PROTEIN NYNRIN-LIKE"/>
    <property type="match status" value="1"/>
</dbReference>
<dbReference type="FunFam" id="3.30.70.270:FF:000020">
    <property type="entry name" value="Transposon Tf2-6 polyprotein-like Protein"/>
    <property type="match status" value="1"/>
</dbReference>
<keyword evidence="3" id="KW-0548">Nucleotidyltransferase</keyword>
<evidence type="ECO:0000313" key="9">
    <source>
        <dbReference type="Proteomes" id="UP000322000"/>
    </source>
</evidence>
<keyword evidence="4" id="KW-0540">Nuclease</keyword>
<name>A0A7E5VRG0_TRINI</name>
<keyword evidence="2" id="KW-0808">Transferase</keyword>